<name>A0A8H6F944_9LECA</name>
<dbReference type="RefSeq" id="XP_037148996.1">
    <property type="nucleotide sequence ID" value="XM_037294949.1"/>
</dbReference>
<dbReference type="AlphaFoldDB" id="A0A8H6F944"/>
<protein>
    <submittedName>
        <fullName evidence="2">Uncharacterized protein</fullName>
    </submittedName>
</protein>
<comment type="caution">
    <text evidence="2">The sequence shown here is derived from an EMBL/GenBank/DDBJ whole genome shotgun (WGS) entry which is preliminary data.</text>
</comment>
<organism evidence="2 3">
    <name type="scientific">Letharia lupina</name>
    <dbReference type="NCBI Taxonomy" id="560253"/>
    <lineage>
        <taxon>Eukaryota</taxon>
        <taxon>Fungi</taxon>
        <taxon>Dikarya</taxon>
        <taxon>Ascomycota</taxon>
        <taxon>Pezizomycotina</taxon>
        <taxon>Lecanoromycetes</taxon>
        <taxon>OSLEUM clade</taxon>
        <taxon>Lecanoromycetidae</taxon>
        <taxon>Lecanorales</taxon>
        <taxon>Lecanorineae</taxon>
        <taxon>Parmeliaceae</taxon>
        <taxon>Letharia</taxon>
    </lineage>
</organism>
<feature type="region of interest" description="Disordered" evidence="1">
    <location>
        <begin position="551"/>
        <end position="592"/>
    </location>
</feature>
<dbReference type="Proteomes" id="UP000593566">
    <property type="component" value="Unassembled WGS sequence"/>
</dbReference>
<dbReference type="GeneID" id="59332439"/>
<gene>
    <name evidence="2" type="ORF">HO133_004030</name>
</gene>
<accession>A0A8H6F944</accession>
<evidence type="ECO:0000256" key="1">
    <source>
        <dbReference type="SAM" id="MobiDB-lite"/>
    </source>
</evidence>
<evidence type="ECO:0000313" key="2">
    <source>
        <dbReference type="EMBL" id="KAF6219561.1"/>
    </source>
</evidence>
<keyword evidence="3" id="KW-1185">Reference proteome</keyword>
<dbReference type="EMBL" id="JACCJB010000019">
    <property type="protein sequence ID" value="KAF6219561.1"/>
    <property type="molecule type" value="Genomic_DNA"/>
</dbReference>
<sequence>MVIHEETNSAGDVAIKVFSDRLALNCPCNCCTAEGHSSSKCPKPQKLWCEDCKSKVTELATSAFALFKRESTLSVIFQQTMSLQDSSIKGKSQTSPLSLTNSHEFSKKIDRAKPNSSTRVSDVLVEIFPTLKESPVLRETSKPDLRYFKNYIDKFDDPDDLCIALLDCVDPKIRGLEDKAVTPGLLENIRCQKADGEIFDGIGGYFDSLTDDREDNYCRLYVEQSTNGHYSILGMLEMIMALAFRSLPEELLAEYSPNSRRPAKRQMVHLNVLCPFEQEAWQNKDKRGGGRAKLPKFSDPGIQSWPNFRSKQVGPIVSRPSGVPSFREYLPAFNQAIRELFPLIADPNEKESSVQVKRQTVTTSNLREQFEFHAQDIREDLGLNFSLDLPPGSLGSEIAIHENRGALGQIFDAVRAEKQGNAIRIATLGHFLRQWLFQLGFENDTEIEQLAKVGGTTTGGAIHMLICGLRYRRPGKSSEKRGIKAAARSRNRGAVFGREYESEQPLKQRLSGKGKDIEKEVDTHVEDPDLEAPGTFEIAHEEEVLKMLEDGDCSGQGNVSEVEEIDPVNTELEPDEPLDEEVRLEMSIRPSP</sequence>
<proteinExistence type="predicted"/>
<reference evidence="2 3" key="1">
    <citation type="journal article" date="2020" name="Genomics">
        <title>Complete, high-quality genomes from long-read metagenomic sequencing of two wolf lichen thalli reveals enigmatic genome architecture.</title>
        <authorList>
            <person name="McKenzie S.K."/>
            <person name="Walston R.F."/>
            <person name="Allen J.L."/>
        </authorList>
    </citation>
    <scope>NUCLEOTIDE SEQUENCE [LARGE SCALE GENOMIC DNA]</scope>
    <source>
        <strain evidence="2">WasteWater1</strain>
    </source>
</reference>
<evidence type="ECO:0000313" key="3">
    <source>
        <dbReference type="Proteomes" id="UP000593566"/>
    </source>
</evidence>
<feature type="compositionally biased region" description="Acidic residues" evidence="1">
    <location>
        <begin position="561"/>
        <end position="579"/>
    </location>
</feature>